<accession>A0ABC9TN75</accession>
<dbReference type="EMBL" id="ATIR01000004">
    <property type="protein sequence ID" value="EPI12309.1"/>
    <property type="molecule type" value="Genomic_DNA"/>
</dbReference>
<dbReference type="Proteomes" id="UP000015750">
    <property type="component" value="Unassembled WGS sequence"/>
</dbReference>
<evidence type="ECO:0000313" key="1">
    <source>
        <dbReference type="EMBL" id="EPI12309.1"/>
    </source>
</evidence>
<comment type="caution">
    <text evidence="1">The sequence shown here is derived from an EMBL/GenBank/DDBJ whole genome shotgun (WGS) entry which is preliminary data.</text>
</comment>
<evidence type="ECO:0000313" key="2">
    <source>
        <dbReference type="Proteomes" id="UP000015750"/>
    </source>
</evidence>
<sequence length="162" mass="18971">MEGVTIVYKHVNEGDTGDLMLFLKTLSEEGGSSFFDNTNIMKMQVNSISLARYYLYKKEQEVIYDESKENFIGLFVENNYRNSASINFIFLKNDSQMKLQEMINYIKNEMVSFLVKEVNKLVIDLDSNTEFFKVWENRILAVGFNKCTLAKESRLFTYELLL</sequence>
<protein>
    <submittedName>
        <fullName evidence="1">Uncharacterized protein</fullName>
    </submittedName>
</protein>
<reference evidence="1 2" key="1">
    <citation type="submission" date="2013-06" db="EMBL/GenBank/DDBJ databases">
        <authorList>
            <person name="Weinstock G."/>
            <person name="Sodergren E."/>
            <person name="Lobos E.A."/>
            <person name="Fulton L."/>
            <person name="Fulton R."/>
            <person name="Courtney L."/>
            <person name="Fronick C."/>
            <person name="O'Laughlin M."/>
            <person name="Godfrey J."/>
            <person name="Wilson R.M."/>
            <person name="Miner T."/>
            <person name="Farmer C."/>
            <person name="Delehaunty K."/>
            <person name="Cordes M."/>
            <person name="Minx P."/>
            <person name="Tomlinson C."/>
            <person name="Chen J."/>
            <person name="Wollam A."/>
            <person name="Pepin K.H."/>
            <person name="Bhonagiri V."/>
            <person name="Zhang X."/>
            <person name="Warren W."/>
            <person name="Mitreva M."/>
            <person name="Mardis E.R."/>
            <person name="Wilson R.K."/>
        </authorList>
    </citation>
    <scope>NUCLEOTIDE SEQUENCE [LARGE SCALE GENOMIC DNA]</scope>
    <source>
        <strain evidence="1 2">RP2S-4</strain>
    </source>
</reference>
<proteinExistence type="predicted"/>
<dbReference type="AlphaFoldDB" id="A0ABC9TN75"/>
<organism evidence="1 2">
    <name type="scientific">Enterococcus faecalis RP2S-4</name>
    <dbReference type="NCBI Taxonomy" id="1244145"/>
    <lineage>
        <taxon>Bacteria</taxon>
        <taxon>Bacillati</taxon>
        <taxon>Bacillota</taxon>
        <taxon>Bacilli</taxon>
        <taxon>Lactobacillales</taxon>
        <taxon>Enterococcaceae</taxon>
        <taxon>Enterococcus</taxon>
    </lineage>
</organism>
<gene>
    <name evidence="1" type="ORF">D358_00066</name>
</gene>
<name>A0ABC9TN75_ENTFL</name>